<proteinExistence type="predicted"/>
<dbReference type="AlphaFoldDB" id="A0A4Z2I703"/>
<sequence>MSLTDKHKVKRQRLDRICEGTHYYSMSVPNLPGPSGTIHPRPGGCRPPTKGLAVTAKHRKHCSFTLREHIQGLGSVLAAFTIWFK</sequence>
<evidence type="ECO:0000313" key="3">
    <source>
        <dbReference type="Proteomes" id="UP000314294"/>
    </source>
</evidence>
<dbReference type="EMBL" id="SRLO01000120">
    <property type="protein sequence ID" value="TNN73839.1"/>
    <property type="molecule type" value="Genomic_DNA"/>
</dbReference>
<organism evidence="2 3">
    <name type="scientific">Liparis tanakae</name>
    <name type="common">Tanaka's snailfish</name>
    <dbReference type="NCBI Taxonomy" id="230148"/>
    <lineage>
        <taxon>Eukaryota</taxon>
        <taxon>Metazoa</taxon>
        <taxon>Chordata</taxon>
        <taxon>Craniata</taxon>
        <taxon>Vertebrata</taxon>
        <taxon>Euteleostomi</taxon>
        <taxon>Actinopterygii</taxon>
        <taxon>Neopterygii</taxon>
        <taxon>Teleostei</taxon>
        <taxon>Neoteleostei</taxon>
        <taxon>Acanthomorphata</taxon>
        <taxon>Eupercaria</taxon>
        <taxon>Perciformes</taxon>
        <taxon>Cottioidei</taxon>
        <taxon>Cottales</taxon>
        <taxon>Liparidae</taxon>
        <taxon>Liparis</taxon>
    </lineage>
</organism>
<protein>
    <submittedName>
        <fullName evidence="2">C-terminal-binding protein 2</fullName>
    </submittedName>
</protein>
<evidence type="ECO:0000256" key="1">
    <source>
        <dbReference type="SAM" id="MobiDB-lite"/>
    </source>
</evidence>
<accession>A0A4Z2I703</accession>
<keyword evidence="3" id="KW-1185">Reference proteome</keyword>
<dbReference type="Proteomes" id="UP000314294">
    <property type="component" value="Unassembled WGS sequence"/>
</dbReference>
<comment type="caution">
    <text evidence="2">The sequence shown here is derived from an EMBL/GenBank/DDBJ whole genome shotgun (WGS) entry which is preliminary data.</text>
</comment>
<feature type="region of interest" description="Disordered" evidence="1">
    <location>
        <begin position="29"/>
        <end position="49"/>
    </location>
</feature>
<name>A0A4Z2I703_9TELE</name>
<gene>
    <name evidence="2" type="primary">CTBP2_0</name>
    <name evidence="2" type="ORF">EYF80_015856</name>
</gene>
<evidence type="ECO:0000313" key="2">
    <source>
        <dbReference type="EMBL" id="TNN73839.1"/>
    </source>
</evidence>
<reference evidence="2 3" key="1">
    <citation type="submission" date="2019-03" db="EMBL/GenBank/DDBJ databases">
        <title>First draft genome of Liparis tanakae, snailfish: a comprehensive survey of snailfish specific genes.</title>
        <authorList>
            <person name="Kim W."/>
            <person name="Song I."/>
            <person name="Jeong J.-H."/>
            <person name="Kim D."/>
            <person name="Kim S."/>
            <person name="Ryu S."/>
            <person name="Song J.Y."/>
            <person name="Lee S.K."/>
        </authorList>
    </citation>
    <scope>NUCLEOTIDE SEQUENCE [LARGE SCALE GENOMIC DNA]</scope>
    <source>
        <tissue evidence="2">Muscle</tissue>
    </source>
</reference>